<name>A0ABR4F7A1_9PEZI</name>
<dbReference type="PANTHER" id="PTHR41800:SF1">
    <property type="entry name" value="EXPRESSED PROTEIN"/>
    <property type="match status" value="1"/>
</dbReference>
<dbReference type="EMBL" id="JBAWTH010000009">
    <property type="protein sequence ID" value="KAL2290550.1"/>
    <property type="molecule type" value="Genomic_DNA"/>
</dbReference>
<gene>
    <name evidence="2" type="ORF">FJTKL_15610</name>
</gene>
<reference evidence="2 3" key="1">
    <citation type="submission" date="2024-03" db="EMBL/GenBank/DDBJ databases">
        <title>A high-quality draft genome sequence of Diaporthe vaccinii, a causative agent of upright dieback and viscid rot disease in cranberry plants.</title>
        <authorList>
            <person name="Sarrasin M."/>
            <person name="Lang B.F."/>
            <person name="Burger G."/>
        </authorList>
    </citation>
    <scope>NUCLEOTIDE SEQUENCE [LARGE SCALE GENOMIC DNA]</scope>
    <source>
        <strain evidence="2 3">IS7</strain>
    </source>
</reference>
<evidence type="ECO:0000256" key="1">
    <source>
        <dbReference type="SAM" id="MobiDB-lite"/>
    </source>
</evidence>
<evidence type="ECO:0000313" key="3">
    <source>
        <dbReference type="Proteomes" id="UP001600888"/>
    </source>
</evidence>
<proteinExistence type="predicted"/>
<sequence>MSPHLPDKYPADINHPSIKIGVFCPTTLIHPEQTNLNKSDENTNSLHLNRKMNTVRLLYTLPSLLSYHELLSLTRIPRQVKSFWLGWGSLCVAGAGAYVVAKRSINADRQARLEEQRKKKSMIESLEHSQNVPSHPGSASAMGGSRSRIDDQKERPRQEEDRVDHAFRPSLEMAAKEVTPTEPLSDKEYNRLYGKSKYESSTPFRSPKGDRFS</sequence>
<feature type="region of interest" description="Disordered" evidence="1">
    <location>
        <begin position="113"/>
        <end position="213"/>
    </location>
</feature>
<dbReference type="Proteomes" id="UP001600888">
    <property type="component" value="Unassembled WGS sequence"/>
</dbReference>
<comment type="caution">
    <text evidence="2">The sequence shown here is derived from an EMBL/GenBank/DDBJ whole genome shotgun (WGS) entry which is preliminary data.</text>
</comment>
<protein>
    <submittedName>
        <fullName evidence="2">Uncharacterized protein</fullName>
    </submittedName>
</protein>
<dbReference type="InterPro" id="IPR031833">
    <property type="entry name" value="DUF4748"/>
</dbReference>
<organism evidence="2 3">
    <name type="scientific">Diaporthe vaccinii</name>
    <dbReference type="NCBI Taxonomy" id="105482"/>
    <lineage>
        <taxon>Eukaryota</taxon>
        <taxon>Fungi</taxon>
        <taxon>Dikarya</taxon>
        <taxon>Ascomycota</taxon>
        <taxon>Pezizomycotina</taxon>
        <taxon>Sordariomycetes</taxon>
        <taxon>Sordariomycetidae</taxon>
        <taxon>Diaporthales</taxon>
        <taxon>Diaporthaceae</taxon>
        <taxon>Diaporthe</taxon>
        <taxon>Diaporthe eres species complex</taxon>
    </lineage>
</organism>
<dbReference type="PANTHER" id="PTHR41800">
    <property type="entry name" value="EXPRESSED PROTEIN"/>
    <property type="match status" value="1"/>
</dbReference>
<feature type="compositionally biased region" description="Basic and acidic residues" evidence="1">
    <location>
        <begin position="147"/>
        <end position="167"/>
    </location>
</feature>
<evidence type="ECO:0000313" key="2">
    <source>
        <dbReference type="EMBL" id="KAL2290550.1"/>
    </source>
</evidence>
<keyword evidence="3" id="KW-1185">Reference proteome</keyword>
<dbReference type="Pfam" id="PF15932">
    <property type="entry name" value="DUF4748"/>
    <property type="match status" value="1"/>
</dbReference>
<feature type="compositionally biased region" description="Basic and acidic residues" evidence="1">
    <location>
        <begin position="113"/>
        <end position="127"/>
    </location>
</feature>
<accession>A0ABR4F7A1</accession>
<feature type="compositionally biased region" description="Low complexity" evidence="1">
    <location>
        <begin position="137"/>
        <end position="146"/>
    </location>
</feature>